<accession>A0A840BVW4</accession>
<keyword evidence="1 2" id="KW-0418">Kinase</keyword>
<comment type="function">
    <text evidence="1">Catalyzes the specific phosphorylation of 1,6-anhydro-N-acetylmuramic acid (anhMurNAc) with the simultaneous cleavage of the 1,6-anhydro ring, generating MurNAc-6-P. Is required for the utilization of anhMurNAc either imported from the medium or derived from its own cell wall murein, and thus plays a role in cell wall recycling.</text>
</comment>
<dbReference type="EMBL" id="JACIET010000005">
    <property type="protein sequence ID" value="MBB4014936.1"/>
    <property type="molecule type" value="Genomic_DNA"/>
</dbReference>
<evidence type="ECO:0000256" key="1">
    <source>
        <dbReference type="HAMAP-Rule" id="MF_01270"/>
    </source>
</evidence>
<proteinExistence type="inferred from homology"/>
<dbReference type="Pfam" id="PF03702">
    <property type="entry name" value="AnmK"/>
    <property type="match status" value="1"/>
</dbReference>
<dbReference type="GO" id="GO:0016773">
    <property type="term" value="F:phosphotransferase activity, alcohol group as acceptor"/>
    <property type="evidence" value="ECO:0007669"/>
    <property type="project" value="UniProtKB-UniRule"/>
</dbReference>
<dbReference type="SUPFAM" id="SSF53067">
    <property type="entry name" value="Actin-like ATPase domain"/>
    <property type="match status" value="1"/>
</dbReference>
<dbReference type="PANTHER" id="PTHR30605">
    <property type="entry name" value="ANHYDRO-N-ACETYLMURAMIC ACID KINASE"/>
    <property type="match status" value="1"/>
</dbReference>
<dbReference type="Proteomes" id="UP000561045">
    <property type="component" value="Unassembled WGS sequence"/>
</dbReference>
<comment type="similarity">
    <text evidence="1">Belongs to the anhydro-N-acetylmuramic acid kinase family.</text>
</comment>
<dbReference type="NCBIfam" id="NF007139">
    <property type="entry name" value="PRK09585.1-3"/>
    <property type="match status" value="1"/>
</dbReference>
<dbReference type="PANTHER" id="PTHR30605:SF0">
    <property type="entry name" value="ANHYDRO-N-ACETYLMURAMIC ACID KINASE"/>
    <property type="match status" value="1"/>
</dbReference>
<comment type="catalytic activity">
    <reaction evidence="1">
        <text>1,6-anhydro-N-acetyl-beta-muramate + ATP + H2O = N-acetyl-D-muramate 6-phosphate + ADP + H(+)</text>
        <dbReference type="Rhea" id="RHEA:24952"/>
        <dbReference type="ChEBI" id="CHEBI:15377"/>
        <dbReference type="ChEBI" id="CHEBI:15378"/>
        <dbReference type="ChEBI" id="CHEBI:30616"/>
        <dbReference type="ChEBI" id="CHEBI:58690"/>
        <dbReference type="ChEBI" id="CHEBI:58722"/>
        <dbReference type="ChEBI" id="CHEBI:456216"/>
        <dbReference type="EC" id="2.7.1.170"/>
    </reaction>
</comment>
<dbReference type="GO" id="GO:0016301">
    <property type="term" value="F:kinase activity"/>
    <property type="evidence" value="ECO:0007669"/>
    <property type="project" value="UniProtKB-KW"/>
</dbReference>
<dbReference type="UniPathway" id="UPA00544"/>
<dbReference type="CDD" id="cd24050">
    <property type="entry name" value="ASKHA_NBD_ANMK"/>
    <property type="match status" value="1"/>
</dbReference>
<comment type="pathway">
    <text evidence="1">Amino-sugar metabolism; 1,6-anhydro-N-acetylmuramate degradation.</text>
</comment>
<dbReference type="GO" id="GO:0006040">
    <property type="term" value="P:amino sugar metabolic process"/>
    <property type="evidence" value="ECO:0007669"/>
    <property type="project" value="InterPro"/>
</dbReference>
<dbReference type="UniPathway" id="UPA00343"/>
<dbReference type="GO" id="GO:0097175">
    <property type="term" value="P:1,6-anhydro-N-acetyl-beta-muramic acid catabolic process"/>
    <property type="evidence" value="ECO:0007669"/>
    <property type="project" value="UniProtKB-UniRule"/>
</dbReference>
<dbReference type="AlphaFoldDB" id="A0A840BVW4"/>
<keyword evidence="1 2" id="KW-0808">Transferase</keyword>
<organism evidence="2 3">
    <name type="scientific">Niveibacterium umoris</name>
    <dbReference type="NCBI Taxonomy" id="1193620"/>
    <lineage>
        <taxon>Bacteria</taxon>
        <taxon>Pseudomonadati</taxon>
        <taxon>Pseudomonadota</taxon>
        <taxon>Betaproteobacteria</taxon>
        <taxon>Rhodocyclales</taxon>
        <taxon>Rhodocyclaceae</taxon>
        <taxon>Niveibacterium</taxon>
    </lineage>
</organism>
<gene>
    <name evidence="1" type="primary">anmK</name>
    <name evidence="2" type="ORF">GGR36_004294</name>
</gene>
<dbReference type="InterPro" id="IPR043129">
    <property type="entry name" value="ATPase_NBD"/>
</dbReference>
<keyword evidence="1" id="KW-0067">ATP-binding</keyword>
<name>A0A840BVW4_9RHOO</name>
<feature type="binding site" evidence="1">
    <location>
        <begin position="14"/>
        <end position="21"/>
    </location>
    <ligand>
        <name>ATP</name>
        <dbReference type="ChEBI" id="CHEBI:30616"/>
    </ligand>
</feature>
<comment type="caution">
    <text evidence="2">The sequence shown here is derived from an EMBL/GenBank/DDBJ whole genome shotgun (WGS) entry which is preliminary data.</text>
</comment>
<keyword evidence="1" id="KW-0547">Nucleotide-binding</keyword>
<reference evidence="2 3" key="1">
    <citation type="submission" date="2020-08" db="EMBL/GenBank/DDBJ databases">
        <title>Genomic Encyclopedia of Type Strains, Phase IV (KMG-IV): sequencing the most valuable type-strain genomes for metagenomic binning, comparative biology and taxonomic classification.</title>
        <authorList>
            <person name="Goeker M."/>
        </authorList>
    </citation>
    <scope>NUCLEOTIDE SEQUENCE [LARGE SCALE GENOMIC DNA]</scope>
    <source>
        <strain evidence="2 3">DSM 106739</strain>
    </source>
</reference>
<keyword evidence="1" id="KW-0119">Carbohydrate metabolism</keyword>
<evidence type="ECO:0000313" key="2">
    <source>
        <dbReference type="EMBL" id="MBB4014936.1"/>
    </source>
</evidence>
<dbReference type="InterPro" id="IPR005338">
    <property type="entry name" value="Anhydro_N_Ac-Mur_kinase"/>
</dbReference>
<dbReference type="GO" id="GO:0009254">
    <property type="term" value="P:peptidoglycan turnover"/>
    <property type="evidence" value="ECO:0007669"/>
    <property type="project" value="UniProtKB-UniRule"/>
</dbReference>
<dbReference type="EC" id="2.7.1.170" evidence="1"/>
<dbReference type="GO" id="GO:0005524">
    <property type="term" value="F:ATP binding"/>
    <property type="evidence" value="ECO:0007669"/>
    <property type="project" value="UniProtKB-UniRule"/>
</dbReference>
<evidence type="ECO:0000313" key="3">
    <source>
        <dbReference type="Proteomes" id="UP000561045"/>
    </source>
</evidence>
<protein>
    <recommendedName>
        <fullName evidence="1">Anhydro-N-acetylmuramic acid kinase</fullName>
        <ecNumber evidence="1">2.7.1.170</ecNumber>
    </recommendedName>
    <alternativeName>
        <fullName evidence="1">AnhMurNAc kinase</fullName>
    </alternativeName>
</protein>
<comment type="pathway">
    <text evidence="1">Cell wall biogenesis; peptidoglycan recycling.</text>
</comment>
<dbReference type="HAMAP" id="MF_01270">
    <property type="entry name" value="AnhMurNAc_kinase"/>
    <property type="match status" value="1"/>
</dbReference>
<sequence>MSTTSALFAGLMSGTSLDGVDAVVADFAAPHPRVASTAFLAYPADLRDALLALNAAGHDELRRAAELSVRLASLYAEATLAALRNGGLAANDIAALGCHGQTVRHQPALGYSLQLNHPALLAERTGITVVADFRNRDVAAGGQGAPLVPAFHDCILRDDGEHRVVLNIGGISNITDLAPGKPTRGFDTGPGNMLLDGWAARHLGTPYDAGGEWGAQGQVVPDLLKRLMAHPFLAQAAPKSCGREEFNLDWLDAQLDRGIAAVEVQATLLELTARSIVEATLRECGQPDTLAVCGGGVHNAPLMGRLAALLPDTRVVSTADFGVSPDFLEALAFAWLARRCLHGEPGNLPEVTGARGPRVLGAIYPA</sequence>
<keyword evidence="3" id="KW-1185">Reference proteome</keyword>
<dbReference type="RefSeq" id="WP_183638493.1">
    <property type="nucleotide sequence ID" value="NZ_BAABLE010000001.1"/>
</dbReference>
<dbReference type="Gene3D" id="3.30.420.40">
    <property type="match status" value="2"/>
</dbReference>